<name>Q8EID1_SHEON</name>
<organism evidence="1 2">
    <name type="scientific">Shewanella oneidensis (strain ATCC 700550 / JCM 31522 / CIP 106686 / LMG 19005 / NCIMB 14063 / MR-1)</name>
    <dbReference type="NCBI Taxonomy" id="211586"/>
    <lineage>
        <taxon>Bacteria</taxon>
        <taxon>Pseudomonadati</taxon>
        <taxon>Pseudomonadota</taxon>
        <taxon>Gammaproteobacteria</taxon>
        <taxon>Alteromonadales</taxon>
        <taxon>Shewanellaceae</taxon>
        <taxon>Shewanella</taxon>
    </lineage>
</organism>
<dbReference type="Proteomes" id="UP000008186">
    <property type="component" value="Chromosome"/>
</dbReference>
<dbReference type="PaxDb" id="211586-SO_0912"/>
<dbReference type="eggNOG" id="ENOG503327H">
    <property type="taxonomic scope" value="Bacteria"/>
</dbReference>
<dbReference type="PATRIC" id="fig|211586.12.peg.874"/>
<reference evidence="1 2" key="3">
    <citation type="journal article" date="2008" name="Appl. Environ. Microbiol.">
        <title>Identification of mobile elements and pseudogenes in the Shewanella oneidensis MR-1 genome.</title>
        <authorList>
            <person name="Romine M.F."/>
            <person name="Carlson T.S."/>
            <person name="Norbeck A.D."/>
            <person name="McCue L.A."/>
            <person name="Lipton M.S."/>
        </authorList>
    </citation>
    <scope>NUCLEOTIDE SEQUENCE [LARGE SCALE GENOMIC DNA]</scope>
    <source>
        <strain evidence="2">ATCC 700550 / JCM 31522 / CIP 106686 / LMG 19005 / NCIMB 14063 / MR-1</strain>
    </source>
</reference>
<reference evidence="1 2" key="1">
    <citation type="journal article" date="2002" name="Nat. Biotechnol.">
        <title>Genome sequence of the dissimilatory metal ion-reducing bacterium Shewanella oneidensis.</title>
        <authorList>
            <person name="Heidelberg J.F."/>
            <person name="Paulsen I.T."/>
            <person name="Nelson K.E."/>
            <person name="Gaidos E.J."/>
            <person name="Nelson W.C."/>
            <person name="Read T.D."/>
            <person name="Eisen J.A."/>
            <person name="Seshadri R."/>
            <person name="Ward N."/>
            <person name="Methe B."/>
            <person name="Clayton R.A."/>
            <person name="Meyer T."/>
            <person name="Tsapin A."/>
            <person name="Scott J."/>
            <person name="Beanan M."/>
            <person name="Brinkac L."/>
            <person name="Daugherty S."/>
            <person name="DeBoy R.T."/>
            <person name="Dodson R.J."/>
            <person name="Durkin A.S."/>
            <person name="Haft D.H."/>
            <person name="Kolonay J.F."/>
            <person name="Madupu R."/>
            <person name="Peterson J.D."/>
            <person name="Umayam L.A."/>
            <person name="White O."/>
            <person name="Wolf A.M."/>
            <person name="Vamathevan J."/>
            <person name="Weidman J."/>
            <person name="Impraim M."/>
            <person name="Lee K."/>
            <person name="Berry K."/>
            <person name="Lee C."/>
            <person name="Mueller J."/>
            <person name="Khouri H."/>
            <person name="Gill J."/>
            <person name="Utterback T.R."/>
            <person name="McDonald L.A."/>
            <person name="Feldblyum T.V."/>
            <person name="Smith H.O."/>
            <person name="Venter J.C."/>
            <person name="Nealson K.H."/>
            <person name="Fraser C.M."/>
        </authorList>
    </citation>
    <scope>NUCLEOTIDE SEQUENCE [LARGE SCALE GENOMIC DNA]</scope>
    <source>
        <strain evidence="2">ATCC 700550 / JCM 31522 / CIP 106686 / LMG 19005 / NCIMB 14063 / MR-1</strain>
    </source>
</reference>
<dbReference type="HOGENOM" id="CLU_1926139_0_0_6"/>
<dbReference type="BioCyc" id="SONE211586:G1GMP-849-MONOMER"/>
<dbReference type="EMBL" id="AE014299">
    <property type="protein sequence ID" value="AAN53986.1"/>
    <property type="molecule type" value="Genomic_DNA"/>
</dbReference>
<dbReference type="RefSeq" id="WP_011071192.1">
    <property type="nucleotide sequence ID" value="NC_004347.2"/>
</dbReference>
<keyword evidence="2" id="KW-1185">Reference proteome</keyword>
<proteinExistence type="predicted"/>
<gene>
    <name evidence="1" type="ordered locus">SO_0912</name>
</gene>
<dbReference type="KEGG" id="son:SO_0912"/>
<dbReference type="AlphaFoldDB" id="Q8EID1"/>
<reference evidence="1 2" key="2">
    <citation type="journal article" date="2005" name="Proteomics">
        <title>Global detection and characterization of hypothetical proteins in Shewanella oneidensis MR-1 using LC-MS based proteomics.</title>
        <authorList>
            <person name="Elias D.A."/>
            <person name="Monroe M.E."/>
            <person name="Marshall M.J."/>
            <person name="Romine M.F."/>
            <person name="Belieav A.S."/>
            <person name="Fredrickson J.K."/>
            <person name="Anderson G.A."/>
            <person name="Smith R.D."/>
            <person name="Lipton M.S."/>
        </authorList>
    </citation>
    <scope>NUCLEOTIDE SEQUENCE [LARGE SCALE GENOMIC DNA]</scope>
    <source>
        <strain evidence="2">ATCC 700550 / JCM 31522 / CIP 106686 / LMG 19005 / NCIMB 14063 / MR-1</strain>
    </source>
</reference>
<protein>
    <submittedName>
        <fullName evidence="1">Uncharacterized protein</fullName>
    </submittedName>
</protein>
<sequence length="131" mass="15029">MKNENIISKFITEIIKELESLPESDIVKLNSGEYSLELKVLKKNKSQEIKSELDTKKANSVLDELKVCNSRDSGYEILKANFKNKSELEWFAKYIDIFVMKQDKVDKLREKIIEGTVGAALRSSAIQRNDT</sequence>
<evidence type="ECO:0000313" key="1">
    <source>
        <dbReference type="EMBL" id="AAN53986.1"/>
    </source>
</evidence>
<accession>Q8EID1</accession>
<reference evidence="1 2" key="4">
    <citation type="journal article" date="2011" name="BMC Genomics">
        <title>Genome-wide protein localization prediction strategies for gram negative bacteria.</title>
        <authorList>
            <person name="Romine M.F."/>
        </authorList>
    </citation>
    <scope>NUCLEOTIDE SEQUENCE [LARGE SCALE GENOMIC DNA]</scope>
    <source>
        <strain evidence="2">ATCC 700550 / JCM 31522 / CIP 106686 / LMG 19005 / NCIMB 14063 / MR-1</strain>
    </source>
</reference>
<evidence type="ECO:0000313" key="2">
    <source>
        <dbReference type="Proteomes" id="UP000008186"/>
    </source>
</evidence>
<dbReference type="OrthoDB" id="7069062at2"/>